<evidence type="ECO:0000256" key="1">
    <source>
        <dbReference type="SAM" id="MobiDB-lite"/>
    </source>
</evidence>
<organism evidence="2">
    <name type="scientific">uncultured prokaryote</name>
    <dbReference type="NCBI Taxonomy" id="198431"/>
    <lineage>
        <taxon>unclassified sequences</taxon>
        <taxon>environmental samples</taxon>
    </lineage>
</organism>
<feature type="region of interest" description="Disordered" evidence="1">
    <location>
        <begin position="37"/>
        <end position="62"/>
    </location>
</feature>
<protein>
    <submittedName>
        <fullName evidence="2">Uncharacterized protein</fullName>
    </submittedName>
</protein>
<reference evidence="2" key="2">
    <citation type="submission" date="2015-07" db="EMBL/GenBank/DDBJ databases">
        <title>Plasmids, circular viruses and viroids from rat gut.</title>
        <authorList>
            <person name="Jorgensen T.J."/>
            <person name="Hansen M.A."/>
            <person name="Xu Z."/>
            <person name="Tabak M.A."/>
            <person name="Sorensen S.J."/>
            <person name="Hansen L.H."/>
        </authorList>
    </citation>
    <scope>NUCLEOTIDE SEQUENCE</scope>
    <source>
        <strain evidence="2">RGFK1306</strain>
    </source>
</reference>
<sequence>MSTPPRAMPGGVDGGVLYTVADVADRRDKGKARRWWAGRGVGGSQPRVAGPHSGIPGGITVDATRATRPCQGRCQR</sequence>
<evidence type="ECO:0000313" key="2">
    <source>
        <dbReference type="EMBL" id="CRY96852.1"/>
    </source>
</evidence>
<proteinExistence type="predicted"/>
<accession>A0A0H5QM64</accession>
<name>A0A0H5QM64_9ZZZZ</name>
<reference evidence="2" key="1">
    <citation type="submission" date="2015-06" db="EMBL/GenBank/DDBJ databases">
        <authorList>
            <person name="Joergensen T."/>
        </authorList>
    </citation>
    <scope>NUCLEOTIDE SEQUENCE</scope>
    <source>
        <strain evidence="2">RGFK1306</strain>
    </source>
</reference>
<dbReference type="EMBL" id="LN853875">
    <property type="protein sequence ID" value="CRY96852.1"/>
    <property type="molecule type" value="Genomic_DNA"/>
</dbReference>
<dbReference type="AlphaFoldDB" id="A0A0H5QM64"/>